<dbReference type="InterPro" id="IPR011990">
    <property type="entry name" value="TPR-like_helical_dom_sf"/>
</dbReference>
<organism evidence="2 3">
    <name type="scientific">Daldinia eschscholtzii</name>
    <dbReference type="NCBI Taxonomy" id="292717"/>
    <lineage>
        <taxon>Eukaryota</taxon>
        <taxon>Fungi</taxon>
        <taxon>Dikarya</taxon>
        <taxon>Ascomycota</taxon>
        <taxon>Pezizomycotina</taxon>
        <taxon>Sordariomycetes</taxon>
        <taxon>Xylariomycetidae</taxon>
        <taxon>Xylariales</taxon>
        <taxon>Hypoxylaceae</taxon>
        <taxon>Daldinia</taxon>
    </lineage>
</organism>
<keyword evidence="3" id="KW-1185">Reference proteome</keyword>
<dbReference type="InterPro" id="IPR046341">
    <property type="entry name" value="SET_dom_sf"/>
</dbReference>
<dbReference type="Proteomes" id="UP001369815">
    <property type="component" value="Unassembled WGS sequence"/>
</dbReference>
<proteinExistence type="predicted"/>
<dbReference type="Pfam" id="PF00856">
    <property type="entry name" value="SET"/>
    <property type="match status" value="1"/>
</dbReference>
<dbReference type="InterPro" id="IPR001214">
    <property type="entry name" value="SET_dom"/>
</dbReference>
<feature type="domain" description="SET" evidence="1">
    <location>
        <begin position="354"/>
        <end position="559"/>
    </location>
</feature>
<dbReference type="PROSITE" id="PS50280">
    <property type="entry name" value="SET"/>
    <property type="match status" value="1"/>
</dbReference>
<dbReference type="SUPFAM" id="SSF82199">
    <property type="entry name" value="SET domain"/>
    <property type="match status" value="1"/>
</dbReference>
<protein>
    <recommendedName>
        <fullName evidence="1">SET domain-containing protein</fullName>
    </recommendedName>
</protein>
<dbReference type="InterPro" id="IPR053209">
    <property type="entry name" value="Gramillin-biosynth_MTr"/>
</dbReference>
<gene>
    <name evidence="2" type="ORF">Daesc_005823</name>
</gene>
<comment type="caution">
    <text evidence="2">The sequence shown here is derived from an EMBL/GenBank/DDBJ whole genome shotgun (WGS) entry which is preliminary data.</text>
</comment>
<dbReference type="PANTHER" id="PTHR47643">
    <property type="entry name" value="TPR DOMAIN PROTEIN (AFU_ORTHOLOGUE AFUA_5G12710)"/>
    <property type="match status" value="1"/>
</dbReference>
<dbReference type="EMBL" id="JBANMG010000005">
    <property type="protein sequence ID" value="KAK6953518.1"/>
    <property type="molecule type" value="Genomic_DNA"/>
</dbReference>
<dbReference type="Gene3D" id="1.25.40.10">
    <property type="entry name" value="Tetratricopeptide repeat domain"/>
    <property type="match status" value="1"/>
</dbReference>
<evidence type="ECO:0000259" key="1">
    <source>
        <dbReference type="PROSITE" id="PS50280"/>
    </source>
</evidence>
<name>A0AAX6MLK1_9PEZI</name>
<dbReference type="SUPFAM" id="SSF48452">
    <property type="entry name" value="TPR-like"/>
    <property type="match status" value="1"/>
</dbReference>
<sequence length="762" mass="85982">MDTIDVSEHGQYLAFFQQAKENAERARLRKGEKPKDIPIPALLIMKFLMHLRHTANVMGEHGHLLQTSQVPPFYPPCARPVQELKPLMISGMGLETHHRGSYVLIHVLTPPNRMTAVTAIVEDEEGTAVLLQLYNQPKESKVAKEHIIQASDVCIIKEPFFKVTNDGSYSLRVDHVSDIIWLQDTDSRIPLEWRTRILYLDESSEKIRKEGNEAVKKKDWAKAEQLYTNAIRTAATAKEEQLAYLNRSLANLHLDRPEKALLDAQKGNTGDGSLVEKALFREAKALYALRKYSLCREKLLLCVRTNPKNSDAWKEITRVQQRLNEEQKGLYQFSDMYKQAESTPPLIDCATYVGSVAVRDSPGRGKGLFTTKPVKAGELLLCEKAFVYSYADDESDVGKSNMTVLMNFHTNSVCMGGQADLITQTVQKLYHNPGEAKVFTELHHGDYKPVTASEADGVPVVDTFLIARTLQLNCFGAPRSSYKYTMSTLPLLNNNNNNNDGGEMEDRSAKHTTCGIWPIASRINHSCVKNCRRSFIGDMQIVRANQDLEAGTELLFEYCQPGPHEAYEEAQKRFKTWGFVCECARCLNKKATPKKVLEERRALSARLAALMRLAPSLTRMKQGMALLKELEKTYIVNPIIRPVLRVELPDAYFALGSYLIGRNNLEDGLELFLKGLEALGYVIAAYPPRNPGEGKTKKKPVFEIQHWGQANEFIVWAFSRILGVYKRLAPELCDVIKGYARVTYSICCGEDETILTLFPELK</sequence>
<reference evidence="2 3" key="1">
    <citation type="journal article" date="2024" name="Front Chem Biol">
        <title>Unveiling the potential of Daldinia eschscholtzii MFLUCC 19-0629 through bioactivity and bioinformatics studies for enhanced sustainable agriculture production.</title>
        <authorList>
            <person name="Brooks S."/>
            <person name="Weaver J.A."/>
            <person name="Klomchit A."/>
            <person name="Alharthi S.A."/>
            <person name="Onlamun T."/>
            <person name="Nurani R."/>
            <person name="Vong T.K."/>
            <person name="Alberti F."/>
            <person name="Greco C."/>
        </authorList>
    </citation>
    <scope>NUCLEOTIDE SEQUENCE [LARGE SCALE GENOMIC DNA]</scope>
    <source>
        <strain evidence="2">MFLUCC 19-0629</strain>
    </source>
</reference>
<dbReference type="CDD" id="cd20071">
    <property type="entry name" value="SET_SMYD"/>
    <property type="match status" value="1"/>
</dbReference>
<dbReference type="PANTHER" id="PTHR47643:SF2">
    <property type="entry name" value="TPR DOMAIN PROTEIN (AFU_ORTHOLOGUE AFUA_5G12710)"/>
    <property type="match status" value="1"/>
</dbReference>
<accession>A0AAX6MLK1</accession>
<dbReference type="Gene3D" id="2.170.270.10">
    <property type="entry name" value="SET domain"/>
    <property type="match status" value="1"/>
</dbReference>
<dbReference type="SMART" id="SM00317">
    <property type="entry name" value="SET"/>
    <property type="match status" value="1"/>
</dbReference>
<evidence type="ECO:0000313" key="2">
    <source>
        <dbReference type="EMBL" id="KAK6953518.1"/>
    </source>
</evidence>
<evidence type="ECO:0000313" key="3">
    <source>
        <dbReference type="Proteomes" id="UP001369815"/>
    </source>
</evidence>
<dbReference type="AlphaFoldDB" id="A0AAX6MLK1"/>